<evidence type="ECO:0000313" key="9">
    <source>
        <dbReference type="RefSeq" id="XP_030636311.1"/>
    </source>
</evidence>
<evidence type="ECO:0000313" key="8">
    <source>
        <dbReference type="Proteomes" id="UP000504632"/>
    </source>
</evidence>
<dbReference type="GeneID" id="115817186"/>
<keyword evidence="6" id="KW-0812">Transmembrane</keyword>
<organism evidence="8 9">
    <name type="scientific">Chanos chanos</name>
    <name type="common">Milkfish</name>
    <name type="synonym">Mugil chanos</name>
    <dbReference type="NCBI Taxonomy" id="29144"/>
    <lineage>
        <taxon>Eukaryota</taxon>
        <taxon>Metazoa</taxon>
        <taxon>Chordata</taxon>
        <taxon>Craniata</taxon>
        <taxon>Vertebrata</taxon>
        <taxon>Euteleostomi</taxon>
        <taxon>Actinopterygii</taxon>
        <taxon>Neopterygii</taxon>
        <taxon>Teleostei</taxon>
        <taxon>Ostariophysi</taxon>
        <taxon>Gonorynchiformes</taxon>
        <taxon>Chanidae</taxon>
        <taxon>Chanos</taxon>
    </lineage>
</organism>
<dbReference type="GO" id="GO:0005525">
    <property type="term" value="F:GTP binding"/>
    <property type="evidence" value="ECO:0007669"/>
    <property type="project" value="UniProtKB-KW"/>
</dbReference>
<accession>A0A6J2VZ04</accession>
<gene>
    <name evidence="9" type="primary">LOC115817186</name>
</gene>
<keyword evidence="3" id="KW-0342">GTP-binding</keyword>
<feature type="coiled-coil region" evidence="4">
    <location>
        <begin position="268"/>
        <end position="317"/>
    </location>
</feature>
<dbReference type="PROSITE" id="PS51720">
    <property type="entry name" value="G_AIG1"/>
    <property type="match status" value="1"/>
</dbReference>
<dbReference type="AlphaFoldDB" id="A0A6J2VZ04"/>
<evidence type="ECO:0000256" key="4">
    <source>
        <dbReference type="SAM" id="Coils"/>
    </source>
</evidence>
<keyword evidence="4" id="KW-0175">Coiled coil</keyword>
<dbReference type="Gene3D" id="3.40.50.300">
    <property type="entry name" value="P-loop containing nucleotide triphosphate hydrolases"/>
    <property type="match status" value="1"/>
</dbReference>
<feature type="compositionally biased region" description="Basic and acidic residues" evidence="5">
    <location>
        <begin position="35"/>
        <end position="56"/>
    </location>
</feature>
<feature type="transmembrane region" description="Helical" evidence="6">
    <location>
        <begin position="320"/>
        <end position="341"/>
    </location>
</feature>
<evidence type="ECO:0000256" key="6">
    <source>
        <dbReference type="SAM" id="Phobius"/>
    </source>
</evidence>
<protein>
    <submittedName>
        <fullName evidence="9">GTPase IMAP family member 7-like</fullName>
    </submittedName>
</protein>
<evidence type="ECO:0000259" key="7">
    <source>
        <dbReference type="PROSITE" id="PS51720"/>
    </source>
</evidence>
<comment type="similarity">
    <text evidence="1">Belongs to the TRAFAC class TrmE-Era-EngA-EngB-Septin-like GTPase superfamily. AIG1/Toc34/Toc159-like paraseptin GTPase family. IAN subfamily.</text>
</comment>
<keyword evidence="2" id="KW-0547">Nucleotide-binding</keyword>
<proteinExistence type="inferred from homology"/>
<dbReference type="CDD" id="cd01852">
    <property type="entry name" value="AIG1"/>
    <property type="match status" value="1"/>
</dbReference>
<dbReference type="SUPFAM" id="SSF52540">
    <property type="entry name" value="P-loop containing nucleoside triphosphate hydrolases"/>
    <property type="match status" value="1"/>
</dbReference>
<dbReference type="PANTHER" id="PTHR10903">
    <property type="entry name" value="GTPASE, IMAP FAMILY MEMBER-RELATED"/>
    <property type="match status" value="1"/>
</dbReference>
<reference evidence="9" key="1">
    <citation type="submission" date="2025-08" db="UniProtKB">
        <authorList>
            <consortium name="RefSeq"/>
        </authorList>
    </citation>
    <scope>IDENTIFICATION</scope>
</reference>
<keyword evidence="6" id="KW-1133">Transmembrane helix</keyword>
<feature type="region of interest" description="Disordered" evidence="5">
    <location>
        <begin position="1"/>
        <end position="74"/>
    </location>
</feature>
<evidence type="ECO:0000256" key="1">
    <source>
        <dbReference type="ARBA" id="ARBA00008535"/>
    </source>
</evidence>
<name>A0A6J2VZ04_CHACN</name>
<dbReference type="OrthoDB" id="10061751at2759"/>
<evidence type="ECO:0000256" key="5">
    <source>
        <dbReference type="SAM" id="MobiDB-lite"/>
    </source>
</evidence>
<dbReference type="Proteomes" id="UP000504632">
    <property type="component" value="Chromosome 7"/>
</dbReference>
<dbReference type="PANTHER" id="PTHR10903:SF170">
    <property type="entry name" value="GTPASE IMAP FAMILY MEMBER 7"/>
    <property type="match status" value="1"/>
</dbReference>
<dbReference type="InterPro" id="IPR006703">
    <property type="entry name" value="G_AIG1"/>
</dbReference>
<dbReference type="RefSeq" id="XP_030636311.1">
    <property type="nucleotide sequence ID" value="XM_030780451.1"/>
</dbReference>
<evidence type="ECO:0000256" key="2">
    <source>
        <dbReference type="ARBA" id="ARBA00022741"/>
    </source>
</evidence>
<dbReference type="InParanoid" id="A0A6J2VZ04"/>
<dbReference type="FunFam" id="3.40.50.300:FF:000366">
    <property type="entry name" value="GTPase, IMAP family member 2"/>
    <property type="match status" value="1"/>
</dbReference>
<dbReference type="InterPro" id="IPR045058">
    <property type="entry name" value="GIMA/IAN/Toc"/>
</dbReference>
<keyword evidence="6" id="KW-0472">Membrane</keyword>
<dbReference type="Pfam" id="PF04548">
    <property type="entry name" value="AIG1"/>
    <property type="match status" value="1"/>
</dbReference>
<keyword evidence="8" id="KW-1185">Reference proteome</keyword>
<feature type="domain" description="AIG1-type G" evidence="7">
    <location>
        <begin position="73"/>
        <end position="272"/>
    </location>
</feature>
<evidence type="ECO:0000256" key="3">
    <source>
        <dbReference type="ARBA" id="ARBA00023134"/>
    </source>
</evidence>
<sequence>MYARISTPVSDLDPGTGNKDPGTAGQRGAGGGTDIKVRENGEQGEEVTERGARERSAGGGTDMAPGGTESEQGSDLRIVLLGKTGCGKSATGNSILGRNAFKVDNLPVSVTKQCESHRGTREGRDIFVIDTPGIFGHFLSEDQLKAEMAKCLALSVPGPHVLLLLVRLGKYTQEDTECVNWIWRNFGQDVGLYSILLFTGGDQLEGKTVEEFASHSAELRKLLDACGGRYHVFDNTERADESQAKALLEKIEEMLKVNRGQLYTAEMYHDIQRKLREEEERRRQAERERQEERKRQEERVRLEVRKRLEERRRLEERVDIMTIGILVAMFATALSVTAAVVRP</sequence>
<dbReference type="InterPro" id="IPR027417">
    <property type="entry name" value="P-loop_NTPase"/>
</dbReference>